<dbReference type="EMBL" id="JACHBI010000010">
    <property type="protein sequence ID" value="MBB5575933.1"/>
    <property type="molecule type" value="Genomic_DNA"/>
</dbReference>
<dbReference type="CDD" id="cd04622">
    <property type="entry name" value="CBS_pair_HRP1_like"/>
    <property type="match status" value="1"/>
</dbReference>
<dbReference type="RefSeq" id="WP_183939405.1">
    <property type="nucleotide sequence ID" value="NZ_JACHBI010000010.1"/>
</dbReference>
<evidence type="ECO:0000259" key="3">
    <source>
        <dbReference type="PROSITE" id="PS51371"/>
    </source>
</evidence>
<accession>A0A7W8XUQ1</accession>
<evidence type="ECO:0000313" key="5">
    <source>
        <dbReference type="Proteomes" id="UP000549882"/>
    </source>
</evidence>
<dbReference type="InterPro" id="IPR051257">
    <property type="entry name" value="Diverse_CBS-Domain"/>
</dbReference>
<dbReference type="PANTHER" id="PTHR43080">
    <property type="entry name" value="CBS DOMAIN-CONTAINING PROTEIN CBSX3, MITOCHONDRIAL"/>
    <property type="match status" value="1"/>
</dbReference>
<keyword evidence="5" id="KW-1185">Reference proteome</keyword>
<evidence type="ECO:0000256" key="2">
    <source>
        <dbReference type="PROSITE-ProRule" id="PRU00703"/>
    </source>
</evidence>
<dbReference type="PROSITE" id="PS51371">
    <property type="entry name" value="CBS"/>
    <property type="match status" value="2"/>
</dbReference>
<feature type="domain" description="CBS" evidence="3">
    <location>
        <begin position="7"/>
        <end position="63"/>
    </location>
</feature>
<proteinExistence type="predicted"/>
<dbReference type="SUPFAM" id="SSF54631">
    <property type="entry name" value="CBS-domain pair"/>
    <property type="match status" value="1"/>
</dbReference>
<dbReference type="InterPro" id="IPR000644">
    <property type="entry name" value="CBS_dom"/>
</dbReference>
<dbReference type="Pfam" id="PF00571">
    <property type="entry name" value="CBS"/>
    <property type="match status" value="2"/>
</dbReference>
<evidence type="ECO:0000256" key="1">
    <source>
        <dbReference type="ARBA" id="ARBA00023122"/>
    </source>
</evidence>
<dbReference type="Proteomes" id="UP000549882">
    <property type="component" value="Unassembled WGS sequence"/>
</dbReference>
<dbReference type="InterPro" id="IPR046342">
    <property type="entry name" value="CBS_dom_sf"/>
</dbReference>
<name>A0A7W8XUQ1_9HYPH</name>
<feature type="domain" description="CBS" evidence="3">
    <location>
        <begin position="72"/>
        <end position="129"/>
    </location>
</feature>
<protein>
    <submittedName>
        <fullName evidence="4">CBS domain-containing protein</fullName>
    </submittedName>
</protein>
<gene>
    <name evidence="4" type="ORF">GGD50_004568</name>
</gene>
<dbReference type="SMART" id="SM00116">
    <property type="entry name" value="CBS"/>
    <property type="match status" value="2"/>
</dbReference>
<comment type="caution">
    <text evidence="4">The sequence shown here is derived from an EMBL/GenBank/DDBJ whole genome shotgun (WGS) entry which is preliminary data.</text>
</comment>
<keyword evidence="1 2" id="KW-0129">CBS domain</keyword>
<reference evidence="4 5" key="1">
    <citation type="submission" date="2020-08" db="EMBL/GenBank/DDBJ databases">
        <title>Genomic Encyclopedia of Type Strains, Phase IV (KMG-V): Genome sequencing to study the core and pangenomes of soil and plant-associated prokaryotes.</title>
        <authorList>
            <person name="Whitman W."/>
        </authorList>
    </citation>
    <scope>NUCLEOTIDE SEQUENCE [LARGE SCALE GENOMIC DNA]</scope>
    <source>
        <strain evidence="4 5">SEMIA 4064</strain>
    </source>
</reference>
<dbReference type="PANTHER" id="PTHR43080:SF2">
    <property type="entry name" value="CBS DOMAIN-CONTAINING PROTEIN"/>
    <property type="match status" value="1"/>
</dbReference>
<organism evidence="4 5">
    <name type="scientific">Rhizobium paranaense</name>
    <dbReference type="NCBI Taxonomy" id="1650438"/>
    <lineage>
        <taxon>Bacteria</taxon>
        <taxon>Pseudomonadati</taxon>
        <taxon>Pseudomonadota</taxon>
        <taxon>Alphaproteobacteria</taxon>
        <taxon>Hyphomicrobiales</taxon>
        <taxon>Rhizobiaceae</taxon>
        <taxon>Rhizobium/Agrobacterium group</taxon>
        <taxon>Rhizobium</taxon>
    </lineage>
</organism>
<evidence type="ECO:0000313" key="4">
    <source>
        <dbReference type="EMBL" id="MBB5575933.1"/>
    </source>
</evidence>
<dbReference type="AlphaFoldDB" id="A0A7W8XUQ1"/>
<sequence length="139" mass="15488">MHVSEAMHKEVRSVTPTMPVKDLAKIMKTEDIGAIPVVENDRMIGMITDRDLALRAFSDGHDISMLTAREVMSPGATFCHATDRIEEAVHMMEKHKIRRLPVMNAQNRMVGMLSIGDISHCGSKPLTDLLMKSVSEHHA</sequence>
<dbReference type="Gene3D" id="3.10.580.10">
    <property type="entry name" value="CBS-domain"/>
    <property type="match status" value="1"/>
</dbReference>